<dbReference type="Pfam" id="PF04149">
    <property type="entry name" value="DUF397"/>
    <property type="match status" value="1"/>
</dbReference>
<dbReference type="InterPro" id="IPR007278">
    <property type="entry name" value="DUF397"/>
</dbReference>
<evidence type="ECO:0000313" key="2">
    <source>
        <dbReference type="EMBL" id="RZS44472.1"/>
    </source>
</evidence>
<name>A0A4Q7L7X0_9PSEU</name>
<accession>A0A4Q7L7X0</accession>
<protein>
    <submittedName>
        <fullName evidence="2">Uncharacterized protein DUF397</fullName>
    </submittedName>
</protein>
<proteinExistence type="predicted"/>
<dbReference type="EMBL" id="SGWQ01000001">
    <property type="protein sequence ID" value="RZS44472.1"/>
    <property type="molecule type" value="Genomic_DNA"/>
</dbReference>
<organism evidence="2 3">
    <name type="scientific">Herbihabitans rhizosphaerae</name>
    <dbReference type="NCBI Taxonomy" id="1872711"/>
    <lineage>
        <taxon>Bacteria</taxon>
        <taxon>Bacillati</taxon>
        <taxon>Actinomycetota</taxon>
        <taxon>Actinomycetes</taxon>
        <taxon>Pseudonocardiales</taxon>
        <taxon>Pseudonocardiaceae</taxon>
        <taxon>Herbihabitans</taxon>
    </lineage>
</organism>
<gene>
    <name evidence="2" type="ORF">EV193_101348</name>
</gene>
<comment type="caution">
    <text evidence="2">The sequence shown here is derived from an EMBL/GenBank/DDBJ whole genome shotgun (WGS) entry which is preliminary data.</text>
</comment>
<dbReference type="Proteomes" id="UP000294257">
    <property type="component" value="Unassembled WGS sequence"/>
</dbReference>
<evidence type="ECO:0000259" key="1">
    <source>
        <dbReference type="Pfam" id="PF04149"/>
    </source>
</evidence>
<feature type="domain" description="DUF397" evidence="1">
    <location>
        <begin position="12"/>
        <end position="63"/>
    </location>
</feature>
<sequence length="66" mass="7266">MKPVDRASTLPLTWRKSSYSNQGSECVELATTPQWTAFRDSKNPHGGTIVIAADQWASFRLAVTAN</sequence>
<dbReference type="OrthoDB" id="3430276at2"/>
<dbReference type="AlphaFoldDB" id="A0A4Q7L7X0"/>
<reference evidence="2 3" key="1">
    <citation type="submission" date="2019-02" db="EMBL/GenBank/DDBJ databases">
        <title>Genomic Encyclopedia of Type Strains, Phase IV (KMG-IV): sequencing the most valuable type-strain genomes for metagenomic binning, comparative biology and taxonomic classification.</title>
        <authorList>
            <person name="Goeker M."/>
        </authorList>
    </citation>
    <scope>NUCLEOTIDE SEQUENCE [LARGE SCALE GENOMIC DNA]</scope>
    <source>
        <strain evidence="2 3">DSM 101727</strain>
    </source>
</reference>
<evidence type="ECO:0000313" key="3">
    <source>
        <dbReference type="Proteomes" id="UP000294257"/>
    </source>
</evidence>
<dbReference type="RefSeq" id="WP_130342150.1">
    <property type="nucleotide sequence ID" value="NZ_SGWQ01000001.1"/>
</dbReference>
<keyword evidence="3" id="KW-1185">Reference proteome</keyword>